<name>A0A9N9KHG8_9GLOM</name>
<feature type="region of interest" description="Disordered" evidence="1">
    <location>
        <begin position="33"/>
        <end position="52"/>
    </location>
</feature>
<keyword evidence="3" id="KW-1185">Reference proteome</keyword>
<evidence type="ECO:0000313" key="3">
    <source>
        <dbReference type="Proteomes" id="UP000789759"/>
    </source>
</evidence>
<organism evidence="2 3">
    <name type="scientific">Cetraspora pellucida</name>
    <dbReference type="NCBI Taxonomy" id="1433469"/>
    <lineage>
        <taxon>Eukaryota</taxon>
        <taxon>Fungi</taxon>
        <taxon>Fungi incertae sedis</taxon>
        <taxon>Mucoromycota</taxon>
        <taxon>Glomeromycotina</taxon>
        <taxon>Glomeromycetes</taxon>
        <taxon>Diversisporales</taxon>
        <taxon>Gigasporaceae</taxon>
        <taxon>Cetraspora</taxon>
    </lineage>
</organism>
<evidence type="ECO:0000256" key="1">
    <source>
        <dbReference type="SAM" id="MobiDB-lite"/>
    </source>
</evidence>
<sequence>MIEPIQGEAGVIPATPEFMQQLRELTQAHQRAGLESITLDGRPPAPSKGIPL</sequence>
<comment type="caution">
    <text evidence="2">The sequence shown here is derived from an EMBL/GenBank/DDBJ whole genome shotgun (WGS) entry which is preliminary data.</text>
</comment>
<dbReference type="Proteomes" id="UP000789759">
    <property type="component" value="Unassembled WGS sequence"/>
</dbReference>
<dbReference type="SUPFAM" id="SSF53383">
    <property type="entry name" value="PLP-dependent transferases"/>
    <property type="match status" value="1"/>
</dbReference>
<accession>A0A9N9KHG8</accession>
<dbReference type="EMBL" id="CAJVQA010073076">
    <property type="protein sequence ID" value="CAG8834282.1"/>
    <property type="molecule type" value="Genomic_DNA"/>
</dbReference>
<dbReference type="InterPro" id="IPR015424">
    <property type="entry name" value="PyrdxlP-dep_Trfase"/>
</dbReference>
<dbReference type="InterPro" id="IPR015421">
    <property type="entry name" value="PyrdxlP-dep_Trfase_major"/>
</dbReference>
<protein>
    <submittedName>
        <fullName evidence="2">16648_t:CDS:1</fullName>
    </submittedName>
</protein>
<proteinExistence type="predicted"/>
<gene>
    <name evidence="2" type="ORF">CPELLU_LOCUS21082</name>
</gene>
<reference evidence="2" key="1">
    <citation type="submission" date="2021-06" db="EMBL/GenBank/DDBJ databases">
        <authorList>
            <person name="Kallberg Y."/>
            <person name="Tangrot J."/>
            <person name="Rosling A."/>
        </authorList>
    </citation>
    <scope>NUCLEOTIDE SEQUENCE</scope>
    <source>
        <strain evidence="2">FL966</strain>
    </source>
</reference>
<dbReference type="GO" id="GO:0030170">
    <property type="term" value="F:pyridoxal phosphate binding"/>
    <property type="evidence" value="ECO:0007669"/>
    <property type="project" value="InterPro"/>
</dbReference>
<dbReference type="Gene3D" id="3.40.640.10">
    <property type="entry name" value="Type I PLP-dependent aspartate aminotransferase-like (Major domain)"/>
    <property type="match status" value="1"/>
</dbReference>
<dbReference type="AlphaFoldDB" id="A0A9N9KHG8"/>
<dbReference type="Pfam" id="PF00202">
    <property type="entry name" value="Aminotran_3"/>
    <property type="match status" value="1"/>
</dbReference>
<dbReference type="OrthoDB" id="10260828at2759"/>
<evidence type="ECO:0000313" key="2">
    <source>
        <dbReference type="EMBL" id="CAG8834282.1"/>
    </source>
</evidence>
<dbReference type="InterPro" id="IPR005814">
    <property type="entry name" value="Aminotrans_3"/>
</dbReference>
<dbReference type="GO" id="GO:0008483">
    <property type="term" value="F:transaminase activity"/>
    <property type="evidence" value="ECO:0007669"/>
    <property type="project" value="InterPro"/>
</dbReference>
<feature type="non-terminal residue" evidence="2">
    <location>
        <position position="52"/>
    </location>
</feature>